<evidence type="ECO:0000259" key="24">
    <source>
        <dbReference type="SMART" id="SM00835"/>
    </source>
</evidence>
<comment type="subcellular location">
    <subcellularLocation>
        <location evidence="1">Plastid</location>
        <location evidence="1">Chloroplast</location>
    </subcellularLocation>
</comment>
<dbReference type="Pfam" id="PF00190">
    <property type="entry name" value="Cupin_1"/>
    <property type="match status" value="2"/>
</dbReference>
<feature type="compositionally biased region" description="Basic and acidic residues" evidence="22">
    <location>
        <begin position="1596"/>
        <end position="1614"/>
    </location>
</feature>
<evidence type="ECO:0000256" key="1">
    <source>
        <dbReference type="ARBA" id="ARBA00004229"/>
    </source>
</evidence>
<keyword evidence="10" id="KW-0547">Nucleotide-binding</keyword>
<dbReference type="Pfam" id="PF22700">
    <property type="entry name" value="MVD-like_N"/>
    <property type="match status" value="1"/>
</dbReference>
<dbReference type="SUPFAM" id="SSF51011">
    <property type="entry name" value="Glycosyl hydrolase domain"/>
    <property type="match status" value="1"/>
</dbReference>
<dbReference type="SMART" id="SM00642">
    <property type="entry name" value="Aamy"/>
    <property type="match status" value="1"/>
</dbReference>
<dbReference type="InterPro" id="IPR020568">
    <property type="entry name" value="Ribosomal_Su5_D2-typ_SF"/>
</dbReference>
<evidence type="ECO:0000256" key="22">
    <source>
        <dbReference type="SAM" id="MobiDB-lite"/>
    </source>
</evidence>
<dbReference type="SUPFAM" id="SSF51445">
    <property type="entry name" value="(Trans)glycosidases"/>
    <property type="match status" value="1"/>
</dbReference>
<evidence type="ECO:0000313" key="25">
    <source>
        <dbReference type="EMBL" id="URE09142.1"/>
    </source>
</evidence>
<dbReference type="InterPro" id="IPR014710">
    <property type="entry name" value="RmlC-like_jellyroll"/>
</dbReference>
<keyword evidence="15" id="KW-0756">Sterol biosynthesis</keyword>
<dbReference type="Gene3D" id="2.60.40.10">
    <property type="entry name" value="Immunoglobulins"/>
    <property type="match status" value="1"/>
</dbReference>
<evidence type="ECO:0000256" key="17">
    <source>
        <dbReference type="ARBA" id="ARBA00023129"/>
    </source>
</evidence>
<dbReference type="CDD" id="cd02242">
    <property type="entry name" value="cupin_11S_legumin_N"/>
    <property type="match status" value="1"/>
</dbReference>
<evidence type="ECO:0000256" key="5">
    <source>
        <dbReference type="ARBA" id="ARBA00011818"/>
    </source>
</evidence>
<dbReference type="InterPro" id="IPR053859">
    <property type="entry name" value="MVD-like_N"/>
</dbReference>
<keyword evidence="14" id="KW-0752">Steroid biosynthesis</keyword>
<evidence type="ECO:0000256" key="21">
    <source>
        <dbReference type="ARBA" id="ARBA00023239"/>
    </source>
</evidence>
<dbReference type="PANTHER" id="PTHR43002">
    <property type="entry name" value="GLYCOGEN DEBRANCHING ENZYME"/>
    <property type="match status" value="1"/>
</dbReference>
<dbReference type="InterPro" id="IPR044505">
    <property type="entry name" value="GlgX_Isoamylase_N_E_set"/>
</dbReference>
<evidence type="ECO:0000256" key="2">
    <source>
        <dbReference type="ARBA" id="ARBA00007178"/>
    </source>
</evidence>
<dbReference type="SUPFAM" id="SSF55060">
    <property type="entry name" value="GHMP Kinase, C-terminal domain"/>
    <property type="match status" value="1"/>
</dbReference>
<comment type="subunit">
    <text evidence="5">Hexamer; each subunit is composed of an acidic and a basic chain derived from a single precursor and linked by a disulfide bond.</text>
</comment>
<dbReference type="FunFam" id="2.60.120.10:FF:000073">
    <property type="entry name" value="Glycinin G1"/>
    <property type="match status" value="1"/>
</dbReference>
<evidence type="ECO:0000256" key="13">
    <source>
        <dbReference type="ARBA" id="ARBA00022946"/>
    </source>
</evidence>
<evidence type="ECO:0000256" key="11">
    <source>
        <dbReference type="ARBA" id="ARBA00022761"/>
    </source>
</evidence>
<dbReference type="InterPro" id="IPR036554">
    <property type="entry name" value="GHMP_kinase_C_sf"/>
</dbReference>
<dbReference type="GO" id="GO:0005524">
    <property type="term" value="F:ATP binding"/>
    <property type="evidence" value="ECO:0007669"/>
    <property type="project" value="UniProtKB-KW"/>
</dbReference>
<dbReference type="GO" id="GO:0016126">
    <property type="term" value="P:sterol biosynthetic process"/>
    <property type="evidence" value="ECO:0007669"/>
    <property type="project" value="UniProtKB-KW"/>
</dbReference>
<dbReference type="InterPro" id="IPR014756">
    <property type="entry name" value="Ig_E-set"/>
</dbReference>
<dbReference type="SUPFAM" id="SSF51182">
    <property type="entry name" value="RmlC-like cupins"/>
    <property type="match status" value="1"/>
</dbReference>
<dbReference type="GO" id="GO:0009507">
    <property type="term" value="C:chloroplast"/>
    <property type="evidence" value="ECO:0007669"/>
    <property type="project" value="UniProtKB-SubCell"/>
</dbReference>
<keyword evidence="17" id="KW-0708">Seed storage protein</keyword>
<evidence type="ECO:0000256" key="7">
    <source>
        <dbReference type="ARBA" id="ARBA00022516"/>
    </source>
</evidence>
<keyword evidence="20" id="KW-0753">Steroid metabolism</keyword>
<dbReference type="CDD" id="cd11346">
    <property type="entry name" value="AmyAc_plant_IsoA"/>
    <property type="match status" value="1"/>
</dbReference>
<dbReference type="InterPro" id="IPR041431">
    <property type="entry name" value="Mvd1_C"/>
</dbReference>
<name>A0A9E7K9D5_9LILI</name>
<evidence type="ECO:0000256" key="19">
    <source>
        <dbReference type="ARBA" id="ARBA00023166"/>
    </source>
</evidence>
<dbReference type="GO" id="GO:0004163">
    <property type="term" value="F:diphosphomevalonate decarboxylase activity"/>
    <property type="evidence" value="ECO:0007669"/>
    <property type="project" value="UniProtKB-EC"/>
</dbReference>
<evidence type="ECO:0000256" key="18">
    <source>
        <dbReference type="ARBA" id="ARBA00023157"/>
    </source>
</evidence>
<organism evidence="25 26">
    <name type="scientific">Musa troglodytarum</name>
    <name type="common">fe'i banana</name>
    <dbReference type="NCBI Taxonomy" id="320322"/>
    <lineage>
        <taxon>Eukaryota</taxon>
        <taxon>Viridiplantae</taxon>
        <taxon>Streptophyta</taxon>
        <taxon>Embryophyta</taxon>
        <taxon>Tracheophyta</taxon>
        <taxon>Spermatophyta</taxon>
        <taxon>Magnoliopsida</taxon>
        <taxon>Liliopsida</taxon>
        <taxon>Zingiberales</taxon>
        <taxon>Musaceae</taxon>
        <taxon>Musa</taxon>
    </lineage>
</organism>
<feature type="region of interest" description="Disordered" evidence="22">
    <location>
        <begin position="1593"/>
        <end position="1617"/>
    </location>
</feature>
<dbReference type="Gene3D" id="3.30.70.890">
    <property type="entry name" value="GHMP kinase, C-terminal domain"/>
    <property type="match status" value="2"/>
</dbReference>
<comment type="similarity">
    <text evidence="4">Belongs to the diphosphomevalonate decarboxylase family.</text>
</comment>
<dbReference type="OrthoDB" id="204980at2759"/>
<gene>
    <name evidence="25" type="ORF">MUK42_24691</name>
</gene>
<dbReference type="InterPro" id="IPR013780">
    <property type="entry name" value="Glyco_hydro_b"/>
</dbReference>
<keyword evidence="7" id="KW-0444">Lipid biosynthesis</keyword>
<evidence type="ECO:0000256" key="9">
    <source>
        <dbReference type="ARBA" id="ARBA00022640"/>
    </source>
</evidence>
<feature type="domain" description="Cupin type-1" evidence="24">
    <location>
        <begin position="1403"/>
        <end position="1569"/>
    </location>
</feature>
<evidence type="ECO:0000256" key="6">
    <source>
        <dbReference type="ARBA" id="ARBA00012296"/>
    </source>
</evidence>
<keyword evidence="12" id="KW-0067">ATP-binding</keyword>
<evidence type="ECO:0000256" key="16">
    <source>
        <dbReference type="ARBA" id="ARBA00023098"/>
    </source>
</evidence>
<evidence type="ECO:0000256" key="14">
    <source>
        <dbReference type="ARBA" id="ARBA00022955"/>
    </source>
</evidence>
<evidence type="ECO:0000256" key="12">
    <source>
        <dbReference type="ARBA" id="ARBA00022840"/>
    </source>
</evidence>
<evidence type="ECO:0000256" key="8">
    <source>
        <dbReference type="ARBA" id="ARBA00022528"/>
    </source>
</evidence>
<dbReference type="EMBL" id="CP097508">
    <property type="protein sequence ID" value="URE09142.1"/>
    <property type="molecule type" value="Genomic_DNA"/>
</dbReference>
<dbReference type="InterPro" id="IPR006047">
    <property type="entry name" value="GH13_cat_dom"/>
</dbReference>
<dbReference type="InterPro" id="IPR004193">
    <property type="entry name" value="Glyco_hydro_13_N"/>
</dbReference>
<keyword evidence="21" id="KW-0456">Lyase</keyword>
<evidence type="ECO:0000256" key="20">
    <source>
        <dbReference type="ARBA" id="ARBA00023221"/>
    </source>
</evidence>
<dbReference type="FunFam" id="3.30.230.10:FF:000018">
    <property type="entry name" value="Diphosphomevalonate decarboxylase"/>
    <property type="match status" value="1"/>
</dbReference>
<dbReference type="GO" id="GO:0019287">
    <property type="term" value="P:isopentenyl diphosphate biosynthetic process, mevalonate pathway"/>
    <property type="evidence" value="ECO:0007669"/>
    <property type="project" value="InterPro"/>
</dbReference>
<dbReference type="GO" id="GO:0005829">
    <property type="term" value="C:cytosol"/>
    <property type="evidence" value="ECO:0007669"/>
    <property type="project" value="InterPro"/>
</dbReference>
<dbReference type="Gene3D" id="2.60.40.1180">
    <property type="entry name" value="Golgi alpha-mannosidase II"/>
    <property type="match status" value="1"/>
</dbReference>
<feature type="region of interest" description="Disordered" evidence="22">
    <location>
        <begin position="338"/>
        <end position="357"/>
    </location>
</feature>
<accession>A0A9E7K9D5</accession>
<keyword evidence="18" id="KW-1015">Disulfide bond</keyword>
<dbReference type="InterPro" id="IPR013783">
    <property type="entry name" value="Ig-like_fold"/>
</dbReference>
<sequence>MASGTESWILMATGRTPTNIAVIKYWGKRDEALILPVNDSISVTLDPDHLSATTTVAVSPTFDRDRMWLNGKEIPLSGDRFQSCLREIRKLADDVEDEKKGIRIRKDDWQKLHVHIASYNNFPTAAGLASSAAGLACFVFTLANLMNVKEDCGKLSSIARQGSGSACRSMYGGFVKWTMGKDACGSDSIAVQLASESYWNDLVIIIAVVSSKQKETSSTTGMRDSVETSPLLQHRAQTVVPGRILQMEEAIRSRDFASFARIISLVERWNRSEGTPQAAYTFDAGPNAVLIAPNRKSAGLLLQRLLFCFPPPADNELSSYVIGDKSILHEAGLQSMKDVEALPPPPPESKDKSPSQKFPGEVSYFICTRLGSGPRVLTDESLALLSPTTGLPKVSVKPIPPPPPLLPPPSPVPQTASLRLHLRPLKEPRGLKGCSMASIWFPSAAAKTRGGPHNGVIWQRRNAATHGRCSCNRKFSPKGTSFGSPTSLNSVVRATSPISLRQSRPMAVASGKAQVLEGREFPYMFRSEKGDLVKVVVVGAVGVNFSVHIEVLSVSQDDLVLIYEMSRSDPPRSLIADIEKGIGAVIMPFVRDSSGRYTLDLEFDSAKAPFYLSFMLHLCSGAGVVASEIKTHRKTRFCVPVGLGPGYPAPLGASVSDDGMINFSLFSRNAESVVLCLYEGKTEVPSLEIELDPYVNRTGDIWHVSMDSIEDYVSYGYRCKGPVEKRGGFDVQHVLLDPYARMVRNLLSAQGDTMTPTKCLGSLEMEPIFDWSGDVHPRLPTEKLVVYRLNVGQFTRDNSSGLLEDVAGTFGGVSEKVEHFKELGVNAILLEPIFPFDINKGPYFPYHFFSVMDEYGQERNAASAINSMKEMIKTLHSEGIEVLMEVVFTHSAEGGDADSHVISFRGIDSSSYYIVDKNVGSGTNSLLKCNNPIVQQLMIDSLRHWVVEFHVDGFCFINSSLMVRGQNGDHLSRPPLVEAIAFDPVLSRTKIVADCWSPLDMSYMEIQFPHWKAWAEMNMRFCSDVRNFLRGEGLLSDLATRLCGSGDLFSSRGPAFSFNFVTKNFGLPLVDLVSFSNAELASELSWNCGDEGPTNNNTVLETRLKQIRNFLFVLFVSLGVPVLNMGDECGYSTSGSPLYDGRKPINWDSLGTGFSKQITKFIAYLGSLRIRRGDIFQSKHFLKVENIVWFGSNQSEPKWDDPTCKFLALALKSEKNFDMLNSNSGDLFVCFNASNNLETVVLPEQSEGNVWLRLVDTSLAFPGFFSNSSDTNVQKAEGLSYELKPHSCALFEATENRVCYLDLVVARFLLASFEGSWVLQGSNPNALELLKTTPSTTSPLPSNCMPLFEPTVCIAASNWALPTYVLPFFQPGPPVPPFELAQLGFGQQETGQPWGSRCLIERLSALEPTMRVPSEAGFTEYVDQNHEQFRCAVRRRWSLHAGRGIAGTVIPGCPETYQSFQQQREGGDEHQRIHYFHEGDIIALPAGVAHWCYNNGEAPVVAITVSYTRSNANQLDRQHKFLLAGRERRAQQGAHTEERLEQQKGVNLFNGFELELLAEALGVDKEVVRKIQNPDDGRGEIVLVDRGLQLLQPLQRNEEQERQDGDDRRRRESNGLEEAYCTMDYKQNIGDTTLSDQYDPNAGRITVLNSRKFPVLRFMQMSAVRGSLRPNTIGAPYWNINTHGIAYALRGSCQMQVVGHRGRTVFDGELRQGQLLVIPQQYVVITKARSEHYEWVSFKTNDNPMVSQIVGKASVFRGMPVEVLMNSYRISRDEAKRLKFNRGNLMSMFPLESHGNVSET</sequence>
<dbReference type="PRINTS" id="PR00439">
    <property type="entry name" value="11SGLOBULIN"/>
</dbReference>
<dbReference type="Gene3D" id="3.20.20.80">
    <property type="entry name" value="Glycosidases"/>
    <property type="match status" value="1"/>
</dbReference>
<dbReference type="InterPro" id="IPR048650">
    <property type="entry name" value="ISOA1-3-like_C"/>
</dbReference>
<evidence type="ECO:0000256" key="4">
    <source>
        <dbReference type="ARBA" id="ARBA00008831"/>
    </source>
</evidence>
<feature type="domain" description="Glycosyl hydrolase family 13 catalytic" evidence="23">
    <location>
        <begin position="794"/>
        <end position="1171"/>
    </location>
</feature>
<dbReference type="SUPFAM" id="SSF81296">
    <property type="entry name" value="E set domains"/>
    <property type="match status" value="1"/>
</dbReference>
<dbReference type="GO" id="GO:0019156">
    <property type="term" value="F:isoamylase activity"/>
    <property type="evidence" value="ECO:0007669"/>
    <property type="project" value="InterPro"/>
</dbReference>
<comment type="similarity">
    <text evidence="2">Belongs to the 11S seed storage protein (globulins) family.</text>
</comment>
<dbReference type="CDD" id="cd02856">
    <property type="entry name" value="E_set_GDE_Isoamylase_N"/>
    <property type="match status" value="1"/>
</dbReference>
<keyword evidence="13" id="KW-0809">Transit peptide</keyword>
<evidence type="ECO:0000256" key="15">
    <source>
        <dbReference type="ARBA" id="ARBA00023011"/>
    </source>
</evidence>
<dbReference type="Pfam" id="PF02922">
    <property type="entry name" value="CBM_48"/>
    <property type="match status" value="1"/>
</dbReference>
<dbReference type="NCBIfam" id="TIGR01240">
    <property type="entry name" value="mevDPdecarb"/>
    <property type="match status" value="1"/>
</dbReference>
<keyword evidence="19" id="KW-1207">Sterol metabolism</keyword>
<dbReference type="CDD" id="cd02243">
    <property type="entry name" value="cupin_11S_legumin_C"/>
    <property type="match status" value="1"/>
</dbReference>
<dbReference type="InterPro" id="IPR006045">
    <property type="entry name" value="Cupin_1"/>
</dbReference>
<proteinExistence type="inferred from homology"/>
<dbReference type="Gene3D" id="2.60.120.10">
    <property type="entry name" value="Jelly Rolls"/>
    <property type="match status" value="2"/>
</dbReference>
<dbReference type="Proteomes" id="UP001055439">
    <property type="component" value="Chromosome 6"/>
</dbReference>
<dbReference type="InterPro" id="IPR006044">
    <property type="entry name" value="11S_seedstore_pln"/>
</dbReference>
<dbReference type="GO" id="GO:0019252">
    <property type="term" value="P:starch biosynthetic process"/>
    <property type="evidence" value="ECO:0007669"/>
    <property type="project" value="InterPro"/>
</dbReference>
<dbReference type="InterPro" id="IPR014721">
    <property type="entry name" value="Ribsml_uS5_D2-typ_fold_subgr"/>
</dbReference>
<dbReference type="Pfam" id="PF21156">
    <property type="entry name" value="ISOA1-3_C"/>
    <property type="match status" value="1"/>
</dbReference>
<feature type="domain" description="Cupin type-1" evidence="24">
    <location>
        <begin position="1627"/>
        <end position="1776"/>
    </location>
</feature>
<evidence type="ECO:0000259" key="23">
    <source>
        <dbReference type="SMART" id="SM00642"/>
    </source>
</evidence>
<dbReference type="InterPro" id="IPR029765">
    <property type="entry name" value="Mev_diP_decarb"/>
</dbReference>
<keyword evidence="11" id="KW-0758">Storage protein</keyword>
<dbReference type="Pfam" id="PF00128">
    <property type="entry name" value="Alpha-amylase"/>
    <property type="match status" value="1"/>
</dbReference>
<dbReference type="GO" id="GO:0045735">
    <property type="term" value="F:nutrient reservoir activity"/>
    <property type="evidence" value="ECO:0007669"/>
    <property type="project" value="UniProtKB-KW"/>
</dbReference>
<evidence type="ECO:0000313" key="26">
    <source>
        <dbReference type="Proteomes" id="UP001055439"/>
    </source>
</evidence>
<keyword evidence="8" id="KW-0150">Chloroplast</keyword>
<evidence type="ECO:0000256" key="10">
    <source>
        <dbReference type="ARBA" id="ARBA00022741"/>
    </source>
</evidence>
<dbReference type="SMART" id="SM00835">
    <property type="entry name" value="Cupin_1"/>
    <property type="match status" value="2"/>
</dbReference>
<keyword evidence="26" id="KW-1185">Reference proteome</keyword>
<dbReference type="InterPro" id="IPR017853">
    <property type="entry name" value="GH"/>
</dbReference>
<keyword evidence="16" id="KW-0443">Lipid metabolism</keyword>
<reference evidence="25" key="1">
    <citation type="submission" date="2022-05" db="EMBL/GenBank/DDBJ databases">
        <title>The Musa troglodytarum L. genome provides insights into the mechanism of non-climacteric behaviour and enrichment of carotenoids.</title>
        <authorList>
            <person name="Wang J."/>
        </authorList>
    </citation>
    <scope>NUCLEOTIDE SEQUENCE</scope>
    <source>
        <tissue evidence="25">Leaf</tissue>
    </source>
</reference>
<evidence type="ECO:0000256" key="3">
    <source>
        <dbReference type="ARBA" id="ARBA00008061"/>
    </source>
</evidence>
<keyword evidence="9" id="KW-0934">Plastid</keyword>
<dbReference type="InterPro" id="IPR044096">
    <property type="entry name" value="AmyAc_plant_ISA2"/>
</dbReference>
<dbReference type="Gene3D" id="3.30.230.10">
    <property type="match status" value="1"/>
</dbReference>
<protein>
    <recommendedName>
        <fullName evidence="6">diphosphomevalonate decarboxylase</fullName>
        <ecNumber evidence="6">4.1.1.33</ecNumber>
    </recommendedName>
</protein>
<dbReference type="InterPro" id="IPR011051">
    <property type="entry name" value="RmlC_Cupin_sf"/>
</dbReference>
<dbReference type="SUPFAM" id="SSF54211">
    <property type="entry name" value="Ribosomal protein S5 domain 2-like"/>
    <property type="match status" value="1"/>
</dbReference>
<dbReference type="EC" id="4.1.1.33" evidence="6"/>
<dbReference type="Pfam" id="PF18376">
    <property type="entry name" value="MDD_C"/>
    <property type="match status" value="1"/>
</dbReference>
<comment type="similarity">
    <text evidence="3">Belongs to the glycosyl hydrolase 13 family.</text>
</comment>